<proteinExistence type="predicted"/>
<dbReference type="EMBL" id="JACNJZ010000146">
    <property type="protein sequence ID" value="MBC8318296.1"/>
    <property type="molecule type" value="Genomic_DNA"/>
</dbReference>
<feature type="transmembrane region" description="Helical" evidence="1">
    <location>
        <begin position="20"/>
        <end position="37"/>
    </location>
</feature>
<evidence type="ECO:0000256" key="1">
    <source>
        <dbReference type="SAM" id="Phobius"/>
    </source>
</evidence>
<keyword evidence="1" id="KW-0472">Membrane</keyword>
<keyword evidence="1" id="KW-0812">Transmembrane</keyword>
<name>A0A8J6NCT2_9BACT</name>
<dbReference type="Proteomes" id="UP000614424">
    <property type="component" value="Unassembled WGS sequence"/>
</dbReference>
<comment type="caution">
    <text evidence="2">The sequence shown here is derived from an EMBL/GenBank/DDBJ whole genome shotgun (WGS) entry which is preliminary data.</text>
</comment>
<accession>A0A8J6NCT2</accession>
<dbReference type="AlphaFoldDB" id="A0A8J6NCT2"/>
<evidence type="ECO:0000313" key="3">
    <source>
        <dbReference type="Proteomes" id="UP000614424"/>
    </source>
</evidence>
<evidence type="ECO:0000313" key="2">
    <source>
        <dbReference type="EMBL" id="MBC8318296.1"/>
    </source>
</evidence>
<reference evidence="2 3" key="1">
    <citation type="submission" date="2020-08" db="EMBL/GenBank/DDBJ databases">
        <title>Bridging the membrane lipid divide: bacteria of the FCB group superphylum have the potential to synthesize archaeal ether lipids.</title>
        <authorList>
            <person name="Villanueva L."/>
            <person name="Von Meijenfeldt F.A.B."/>
            <person name="Westbye A.B."/>
            <person name="Yadav S."/>
            <person name="Hopmans E.C."/>
            <person name="Dutilh B.E."/>
            <person name="Sinninghe Damste J.S."/>
        </authorList>
    </citation>
    <scope>NUCLEOTIDE SEQUENCE [LARGE SCALE GENOMIC DNA]</scope>
    <source>
        <strain evidence="2">NIOZ-UU47</strain>
    </source>
</reference>
<gene>
    <name evidence="2" type="ORF">H8E41_10355</name>
</gene>
<keyword evidence="1" id="KW-1133">Transmembrane helix</keyword>
<protein>
    <submittedName>
        <fullName evidence="2">Uncharacterized protein</fullName>
    </submittedName>
</protein>
<feature type="transmembrane region" description="Helical" evidence="1">
    <location>
        <begin position="92"/>
        <end position="109"/>
    </location>
</feature>
<sequence>MAILRAWPAGWRLADGNTKIHLYVHLFIESNMLLSIFKKSWMVKLKNINNAVMISSLIAIPGNKRKYAMNRTDIEFTIVEMKRKNLNLRKRAVCFWLLIISILILATMNETSTQISTLSTASIIFLSG</sequence>
<organism evidence="2 3">
    <name type="scientific">Candidatus Desulfobia pelagia</name>
    <dbReference type="NCBI Taxonomy" id="2841692"/>
    <lineage>
        <taxon>Bacteria</taxon>
        <taxon>Pseudomonadati</taxon>
        <taxon>Thermodesulfobacteriota</taxon>
        <taxon>Desulfobulbia</taxon>
        <taxon>Desulfobulbales</taxon>
        <taxon>Desulfobulbaceae</taxon>
        <taxon>Candidatus Desulfobia</taxon>
    </lineage>
</organism>